<dbReference type="Proteomes" id="UP000054596">
    <property type="component" value="Unassembled WGS sequence"/>
</dbReference>
<keyword evidence="8" id="KW-1185">Reference proteome</keyword>
<dbReference type="InterPro" id="IPR003018">
    <property type="entry name" value="GAF"/>
</dbReference>
<dbReference type="GO" id="GO:0006355">
    <property type="term" value="P:regulation of DNA-templated transcription"/>
    <property type="evidence" value="ECO:0007669"/>
    <property type="project" value="InterPro"/>
</dbReference>
<comment type="caution">
    <text evidence="7">The sequence shown here is derived from an EMBL/GenBank/DDBJ whole genome shotgun (WGS) entry which is preliminary data.</text>
</comment>
<dbReference type="GO" id="GO:0005524">
    <property type="term" value="F:ATP binding"/>
    <property type="evidence" value="ECO:0007669"/>
    <property type="project" value="UniProtKB-KW"/>
</dbReference>
<sequence length="626" mass="67857">MQHAIGAALQPAQRDVIRHSHERSATFGLVETMRPDYAVLSGAELAVKLDESRALFAHALPVMETLYAQIANTHSMIALTDASGLILHSLGDDDFLARAEKVALRAGALWSEEHQGTNAIGTTIAERAAVTVHGDQHYLRANHFLTCSSVPILDPHGNLSGVLDVTGDRRGYHQHTMALVKMSAQMIENRLIASGFGDGLRIRFHSRPEFIGTLMEGIAVFDLDGRLLCANRSAQFQFGLELGRLRSQTLDALFGERVDALIACAGETPCRLELHSGVAVFASVDFHARAPSNVSLATTAIAVREEAGSSLADLCTGDAQMNDIVARVRRVIGKNIAILIGGETGAGKEMLARAIHADSPRRVGPFVAVNCASLPETLIESELFGYAQGAFTGAAKRGAIGKIVQACGGTLFLDEIGDMPLAMQSRLLRVLQERVVEPLGAGRAVPVDFMLVCASNRKLRERVAQGEFREDLYYRINGLSVTLPPLAGRTDLRAVVDKILLRERFAGRVVRIGEDVLALFARHPWPGNIRQLSNVLRTASAMLDDHDTHIRIEHLPHDFLDELRERVQFADDTPTPTPMQPARGARLVDIEASAVAAALRAHGGNVSATARALGISRTTLYRKLRV</sequence>
<protein>
    <submittedName>
        <fullName evidence="7">Fis family GAF modulated sigma54 specific transcriptional regulator</fullName>
    </submittedName>
</protein>
<dbReference type="InterPro" id="IPR003593">
    <property type="entry name" value="AAA+_ATPase"/>
</dbReference>
<evidence type="ECO:0000256" key="3">
    <source>
        <dbReference type="ARBA" id="ARBA00023015"/>
    </source>
</evidence>
<dbReference type="Pfam" id="PF01590">
    <property type="entry name" value="GAF"/>
    <property type="match status" value="1"/>
</dbReference>
<dbReference type="Pfam" id="PF02954">
    <property type="entry name" value="HTH_8"/>
    <property type="match status" value="1"/>
</dbReference>
<evidence type="ECO:0000313" key="8">
    <source>
        <dbReference type="Proteomes" id="UP000054596"/>
    </source>
</evidence>
<dbReference type="EMBL" id="FCOJ02000030">
    <property type="protein sequence ID" value="SAK69821.1"/>
    <property type="molecule type" value="Genomic_DNA"/>
</dbReference>
<dbReference type="CDD" id="cd00009">
    <property type="entry name" value="AAA"/>
    <property type="match status" value="1"/>
</dbReference>
<dbReference type="InterPro" id="IPR027417">
    <property type="entry name" value="P-loop_NTPase"/>
</dbReference>
<dbReference type="InterPro" id="IPR025662">
    <property type="entry name" value="Sigma_54_int_dom_ATP-bd_1"/>
</dbReference>
<evidence type="ECO:0000259" key="6">
    <source>
        <dbReference type="PROSITE" id="PS50045"/>
    </source>
</evidence>
<dbReference type="PANTHER" id="PTHR32071">
    <property type="entry name" value="TRANSCRIPTIONAL REGULATORY PROTEIN"/>
    <property type="match status" value="1"/>
</dbReference>
<keyword evidence="2" id="KW-0067">ATP-binding</keyword>
<dbReference type="SUPFAM" id="SSF46689">
    <property type="entry name" value="Homeodomain-like"/>
    <property type="match status" value="1"/>
</dbReference>
<name>A0A158BIE6_9BURK</name>
<dbReference type="PROSITE" id="PS00688">
    <property type="entry name" value="SIGMA54_INTERACT_3"/>
    <property type="match status" value="1"/>
</dbReference>
<evidence type="ECO:0000256" key="2">
    <source>
        <dbReference type="ARBA" id="ARBA00022840"/>
    </source>
</evidence>
<dbReference type="AlphaFoldDB" id="A0A158BIE6"/>
<accession>A0A158BIE6</accession>
<organism evidence="7 8">
    <name type="scientific">Caballeronia glebae</name>
    <dbReference type="NCBI Taxonomy" id="1777143"/>
    <lineage>
        <taxon>Bacteria</taxon>
        <taxon>Pseudomonadati</taxon>
        <taxon>Pseudomonadota</taxon>
        <taxon>Betaproteobacteria</taxon>
        <taxon>Burkholderiales</taxon>
        <taxon>Burkholderiaceae</taxon>
        <taxon>Caballeronia</taxon>
    </lineage>
</organism>
<dbReference type="InterPro" id="IPR029016">
    <property type="entry name" value="GAF-like_dom_sf"/>
</dbReference>
<dbReference type="PRINTS" id="PR01590">
    <property type="entry name" value="HTHFIS"/>
</dbReference>
<dbReference type="InterPro" id="IPR025944">
    <property type="entry name" value="Sigma_54_int_dom_CS"/>
</dbReference>
<dbReference type="Gene3D" id="3.30.450.40">
    <property type="match status" value="1"/>
</dbReference>
<dbReference type="Pfam" id="PF25601">
    <property type="entry name" value="AAA_lid_14"/>
    <property type="match status" value="1"/>
</dbReference>
<dbReference type="InterPro" id="IPR002197">
    <property type="entry name" value="HTH_Fis"/>
</dbReference>
<dbReference type="Pfam" id="PF00158">
    <property type="entry name" value="Sigma54_activat"/>
    <property type="match status" value="1"/>
</dbReference>
<keyword evidence="5" id="KW-0804">Transcription</keyword>
<dbReference type="OrthoDB" id="9761705at2"/>
<evidence type="ECO:0000256" key="4">
    <source>
        <dbReference type="ARBA" id="ARBA00023125"/>
    </source>
</evidence>
<dbReference type="InterPro" id="IPR002078">
    <property type="entry name" value="Sigma_54_int"/>
</dbReference>
<dbReference type="FunFam" id="3.40.50.300:FF:000006">
    <property type="entry name" value="DNA-binding transcriptional regulator NtrC"/>
    <property type="match status" value="1"/>
</dbReference>
<dbReference type="RefSeq" id="WP_086970487.1">
    <property type="nucleotide sequence ID" value="NZ_FCOJ02000030.1"/>
</dbReference>
<feature type="domain" description="Sigma-54 factor interaction" evidence="6">
    <location>
        <begin position="314"/>
        <end position="541"/>
    </location>
</feature>
<dbReference type="SUPFAM" id="SSF52540">
    <property type="entry name" value="P-loop containing nucleoside triphosphate hydrolases"/>
    <property type="match status" value="1"/>
</dbReference>
<dbReference type="Gene3D" id="3.40.50.300">
    <property type="entry name" value="P-loop containing nucleotide triphosphate hydrolases"/>
    <property type="match status" value="1"/>
</dbReference>
<keyword evidence="1" id="KW-0547">Nucleotide-binding</keyword>
<keyword evidence="3" id="KW-0805">Transcription regulation</keyword>
<dbReference type="InterPro" id="IPR009057">
    <property type="entry name" value="Homeodomain-like_sf"/>
</dbReference>
<dbReference type="PROSITE" id="PS50045">
    <property type="entry name" value="SIGMA54_INTERACT_4"/>
    <property type="match status" value="1"/>
</dbReference>
<gene>
    <name evidence="7" type="ORF">AWB82_04140</name>
</gene>
<keyword evidence="4" id="KW-0238">DNA-binding</keyword>
<evidence type="ECO:0000313" key="7">
    <source>
        <dbReference type="EMBL" id="SAK69821.1"/>
    </source>
</evidence>
<dbReference type="SMART" id="SM00382">
    <property type="entry name" value="AAA"/>
    <property type="match status" value="1"/>
</dbReference>
<proteinExistence type="predicted"/>
<dbReference type="SUPFAM" id="SSF55781">
    <property type="entry name" value="GAF domain-like"/>
    <property type="match status" value="1"/>
</dbReference>
<dbReference type="STRING" id="1777143.AWB82_04140"/>
<dbReference type="InterPro" id="IPR058031">
    <property type="entry name" value="AAA_lid_NorR"/>
</dbReference>
<evidence type="ECO:0000256" key="5">
    <source>
        <dbReference type="ARBA" id="ARBA00023163"/>
    </source>
</evidence>
<dbReference type="GO" id="GO:0043565">
    <property type="term" value="F:sequence-specific DNA binding"/>
    <property type="evidence" value="ECO:0007669"/>
    <property type="project" value="InterPro"/>
</dbReference>
<reference evidence="7" key="1">
    <citation type="submission" date="2016-01" db="EMBL/GenBank/DDBJ databases">
        <authorList>
            <person name="Peeters C."/>
        </authorList>
    </citation>
    <scope>NUCLEOTIDE SEQUENCE [LARGE SCALE GENOMIC DNA]</scope>
    <source>
        <strain evidence="7">LMG 29325</strain>
    </source>
</reference>
<dbReference type="Gene3D" id="1.10.10.60">
    <property type="entry name" value="Homeodomain-like"/>
    <property type="match status" value="1"/>
</dbReference>
<dbReference type="Gene3D" id="1.10.8.60">
    <property type="match status" value="1"/>
</dbReference>
<dbReference type="PANTHER" id="PTHR32071:SF77">
    <property type="entry name" value="TRANSCRIPTIONAL REGULATORY PROTEIN"/>
    <property type="match status" value="1"/>
</dbReference>
<evidence type="ECO:0000256" key="1">
    <source>
        <dbReference type="ARBA" id="ARBA00022741"/>
    </source>
</evidence>
<dbReference type="PROSITE" id="PS00675">
    <property type="entry name" value="SIGMA54_INTERACT_1"/>
    <property type="match status" value="1"/>
</dbReference>